<dbReference type="EMBL" id="SEOQ01000872">
    <property type="protein sequence ID" value="TFY55937.1"/>
    <property type="molecule type" value="Genomic_DNA"/>
</dbReference>
<dbReference type="AlphaFoldDB" id="A0A4Y9Y2X1"/>
<comment type="caution">
    <text evidence="1">The sequence shown here is derived from an EMBL/GenBank/DDBJ whole genome shotgun (WGS) entry which is preliminary data.</text>
</comment>
<protein>
    <submittedName>
        <fullName evidence="1">Uncharacterized protein</fullName>
    </submittedName>
</protein>
<dbReference type="PANTHER" id="PTHR28630">
    <property type="match status" value="1"/>
</dbReference>
<dbReference type="Proteomes" id="UP000298327">
    <property type="component" value="Unassembled WGS sequence"/>
</dbReference>
<organism evidence="1 2">
    <name type="scientific">Dentipellis fragilis</name>
    <dbReference type="NCBI Taxonomy" id="205917"/>
    <lineage>
        <taxon>Eukaryota</taxon>
        <taxon>Fungi</taxon>
        <taxon>Dikarya</taxon>
        <taxon>Basidiomycota</taxon>
        <taxon>Agaricomycotina</taxon>
        <taxon>Agaricomycetes</taxon>
        <taxon>Russulales</taxon>
        <taxon>Hericiaceae</taxon>
        <taxon>Dentipellis</taxon>
    </lineage>
</organism>
<dbReference type="OrthoDB" id="40334at2759"/>
<name>A0A4Y9Y2X1_9AGAM</name>
<gene>
    <name evidence="1" type="ORF">EVG20_g9131</name>
</gene>
<keyword evidence="2" id="KW-1185">Reference proteome</keyword>
<dbReference type="InterPro" id="IPR032801">
    <property type="entry name" value="PXL2A/B/C"/>
</dbReference>
<accession>A0A4Y9Y2X1</accession>
<sequence length="170" mass="18365">MVTVTFGSRISVVDAALALGDAQYVAQIAAVPEEKLKDASVHVSIVGCGDWKLIQDYKDTTGFKGEIFADPDRTLYRALGMTTETLKGTPSGEKRRSYLKEGILKNALTSIWRGPLKSPQHIGKQGNISQLGGEFIFGPGKSCSFASRMKNTEDHVEVADLMKSVGVAFP</sequence>
<evidence type="ECO:0000313" key="2">
    <source>
        <dbReference type="Proteomes" id="UP000298327"/>
    </source>
</evidence>
<reference evidence="1 2" key="1">
    <citation type="submission" date="2019-02" db="EMBL/GenBank/DDBJ databases">
        <title>Genome sequencing of the rare red list fungi Dentipellis fragilis.</title>
        <authorList>
            <person name="Buettner E."/>
            <person name="Kellner H."/>
        </authorList>
    </citation>
    <scope>NUCLEOTIDE SEQUENCE [LARGE SCALE GENOMIC DNA]</scope>
    <source>
        <strain evidence="1 2">DSM 105465</strain>
    </source>
</reference>
<proteinExistence type="predicted"/>
<evidence type="ECO:0000313" key="1">
    <source>
        <dbReference type="EMBL" id="TFY55937.1"/>
    </source>
</evidence>
<dbReference type="Pfam" id="PF13911">
    <property type="entry name" value="AhpC-TSA_2"/>
    <property type="match status" value="1"/>
</dbReference>
<dbReference type="STRING" id="205917.A0A4Y9Y2X1"/>
<dbReference type="PANTHER" id="PTHR28630:SF3">
    <property type="entry name" value="PEROXIREDOXIN-LIKE 2C"/>
    <property type="match status" value="1"/>
</dbReference>